<keyword evidence="3" id="KW-0378">Hydrolase</keyword>
<dbReference type="PANTHER" id="PTHR10963:SF55">
    <property type="entry name" value="GLYCOSIDE HYDROLASE FAMILY 16 PROTEIN"/>
    <property type="match status" value="1"/>
</dbReference>
<dbReference type="Pfam" id="PF00722">
    <property type="entry name" value="Glyco_hydro_16"/>
    <property type="match status" value="1"/>
</dbReference>
<keyword evidence="4" id="KW-1185">Reference proteome</keyword>
<accession>A0A2U8Q2U9</accession>
<protein>
    <submittedName>
        <fullName evidence="3">Glycoside hydrolase family 16 protein</fullName>
    </submittedName>
</protein>
<dbReference type="OrthoDB" id="9809583at2"/>
<feature type="domain" description="GH16" evidence="2">
    <location>
        <begin position="26"/>
        <end position="329"/>
    </location>
</feature>
<reference evidence="3 4" key="1">
    <citation type="journal article" date="2017" name="Syst. Appl. Microbiol.">
        <title>Soybeans inoculated with root zone soils of Canadian native legumes harbour diverse and novel Bradyrhizobium spp. that possess agricultural potential.</title>
        <authorList>
            <person name="Bromfield E.S.P."/>
            <person name="Cloutier S."/>
            <person name="Tambong J.T."/>
            <person name="Tran Thi T.V."/>
        </authorList>
    </citation>
    <scope>NUCLEOTIDE SEQUENCE [LARGE SCALE GENOMIC DNA]</scope>
    <source>
        <strain evidence="3 4">39S1MB</strain>
    </source>
</reference>
<dbReference type="Gene3D" id="2.60.120.200">
    <property type="match status" value="1"/>
</dbReference>
<proteinExistence type="inferred from homology"/>
<gene>
    <name evidence="3" type="ORF">CIT40_02675</name>
</gene>
<dbReference type="GO" id="GO:0004553">
    <property type="term" value="F:hydrolase activity, hydrolyzing O-glycosyl compounds"/>
    <property type="evidence" value="ECO:0007669"/>
    <property type="project" value="InterPro"/>
</dbReference>
<evidence type="ECO:0000256" key="1">
    <source>
        <dbReference type="ARBA" id="ARBA00006865"/>
    </source>
</evidence>
<evidence type="ECO:0000313" key="3">
    <source>
        <dbReference type="EMBL" id="AWM04467.1"/>
    </source>
</evidence>
<organism evidence="3 4">
    <name type="scientific">Bradyrhizobium amphicarpaeae</name>
    <dbReference type="NCBI Taxonomy" id="1404768"/>
    <lineage>
        <taxon>Bacteria</taxon>
        <taxon>Pseudomonadati</taxon>
        <taxon>Pseudomonadota</taxon>
        <taxon>Alphaproteobacteria</taxon>
        <taxon>Hyphomicrobiales</taxon>
        <taxon>Nitrobacteraceae</taxon>
        <taxon>Bradyrhizobium</taxon>
    </lineage>
</organism>
<dbReference type="RefSeq" id="WP_094896029.1">
    <property type="nucleotide sequence ID" value="NZ_CP029426.2"/>
</dbReference>
<dbReference type="InterPro" id="IPR000757">
    <property type="entry name" value="Beta-glucanase-like"/>
</dbReference>
<dbReference type="PROSITE" id="PS51762">
    <property type="entry name" value="GH16_2"/>
    <property type="match status" value="1"/>
</dbReference>
<dbReference type="InterPro" id="IPR050546">
    <property type="entry name" value="Glycosyl_Hydrlase_16"/>
</dbReference>
<dbReference type="Proteomes" id="UP000215884">
    <property type="component" value="Chromosome"/>
</dbReference>
<dbReference type="CDD" id="cd08023">
    <property type="entry name" value="GH16_laminarinase_like"/>
    <property type="match status" value="1"/>
</dbReference>
<name>A0A2U8Q2U9_9BRAD</name>
<dbReference type="AlphaFoldDB" id="A0A2U8Q2U9"/>
<dbReference type="SUPFAM" id="SSF49899">
    <property type="entry name" value="Concanavalin A-like lectins/glucanases"/>
    <property type="match status" value="1"/>
</dbReference>
<dbReference type="EMBL" id="CP029426">
    <property type="protein sequence ID" value="AWM04467.1"/>
    <property type="molecule type" value="Genomic_DNA"/>
</dbReference>
<dbReference type="GO" id="GO:0005975">
    <property type="term" value="P:carbohydrate metabolic process"/>
    <property type="evidence" value="ECO:0007669"/>
    <property type="project" value="InterPro"/>
</dbReference>
<evidence type="ECO:0000259" key="2">
    <source>
        <dbReference type="PROSITE" id="PS51762"/>
    </source>
</evidence>
<comment type="similarity">
    <text evidence="1">Belongs to the glycosyl hydrolase 16 family.</text>
</comment>
<reference evidence="3 4" key="2">
    <citation type="journal article" date="2019" name="Int. J. Syst. Evol. Microbiol.">
        <title>Description and complete genome sequence of Bradyrhizobium amphicarpaeae sp. nov., harbouring photosystem and nitrogen-fixation genes.</title>
        <authorList>
            <person name="Bromfield E.S.P."/>
            <person name="Cloutier S."/>
            <person name="Nguyen H.D.T."/>
        </authorList>
    </citation>
    <scope>NUCLEOTIDE SEQUENCE [LARGE SCALE GENOMIC DNA]</scope>
    <source>
        <strain evidence="3 4">39S1MB</strain>
    </source>
</reference>
<dbReference type="PANTHER" id="PTHR10963">
    <property type="entry name" value="GLYCOSYL HYDROLASE-RELATED"/>
    <property type="match status" value="1"/>
</dbReference>
<evidence type="ECO:0000313" key="4">
    <source>
        <dbReference type="Proteomes" id="UP000215884"/>
    </source>
</evidence>
<dbReference type="KEGG" id="brq:CIT40_02675"/>
<sequence length="334" mass="37086">MIERWTRGALVAIGLCAVPAPGIAQDEIDGAPVRMSLQVTSDPSTIACRRLETVDPASLVFLPLRRTFSEDFDEHPLSNGRWVPHYAGGAAWPEARYWGGDGSDFKRKTSANGEQQIYVDPRYAGRASAPLGLDPFRVKDGVLSIVASRTPPELKPLLFDNEYISGILTTQGTFAQKHGYFEIRAKVPVGHAVWPAFWMLADDGGWPPEVDVLEGRGERPGDLVMTTHWRIPSTQKIQSCGFDFAVGDASSAFHNYGVLWQEDRLIYFIDRNPVSDIKVPIGFDDPMYMIVNLAIGSKFFPGVSPVDAESPRSVAFEIDRISAYQIDREEQARR</sequence>
<dbReference type="InterPro" id="IPR013320">
    <property type="entry name" value="ConA-like_dom_sf"/>
</dbReference>